<evidence type="ECO:0000313" key="2">
    <source>
        <dbReference type="Proteomes" id="UP000562027"/>
    </source>
</evidence>
<protein>
    <submittedName>
        <fullName evidence="1">Uncharacterized protein</fullName>
    </submittedName>
</protein>
<reference evidence="1 2" key="1">
    <citation type="submission" date="2020-08" db="EMBL/GenBank/DDBJ databases">
        <title>Functional genomics of gut bacteria from endangered species of beetles.</title>
        <authorList>
            <person name="Carlos-Shanley C."/>
        </authorList>
    </citation>
    <scope>NUCLEOTIDE SEQUENCE [LARGE SCALE GENOMIC DNA]</scope>
    <source>
        <strain evidence="1 2">S00239</strain>
    </source>
</reference>
<keyword evidence="2" id="KW-1185">Reference proteome</keyword>
<accession>A0A840L548</accession>
<sequence>MSMKKTDLDRLAGLKLDTQMRGAPIPGRFGQGAAQLPDRKEQRRLDSAAGLVPFACKLPAELAQSLREQATGHAGGINGLVAELLRKSLS</sequence>
<gene>
    <name evidence="1" type="ORF">HNP55_000297</name>
</gene>
<dbReference type="AlphaFoldDB" id="A0A840L548"/>
<comment type="caution">
    <text evidence="1">The sequence shown here is derived from an EMBL/GenBank/DDBJ whole genome shotgun (WGS) entry which is preliminary data.</text>
</comment>
<name>A0A840L548_9BURK</name>
<proteinExistence type="predicted"/>
<evidence type="ECO:0000313" key="1">
    <source>
        <dbReference type="EMBL" id="MBB4841802.1"/>
    </source>
</evidence>
<dbReference type="EMBL" id="JACHLP010000001">
    <property type="protein sequence ID" value="MBB4841802.1"/>
    <property type="molecule type" value="Genomic_DNA"/>
</dbReference>
<dbReference type="RefSeq" id="WP_184295453.1">
    <property type="nucleotide sequence ID" value="NZ_JACHLP010000001.1"/>
</dbReference>
<organism evidence="1 2">
    <name type="scientific">Roseateles oligotrophus</name>
    <dbReference type="NCBI Taxonomy" id="1769250"/>
    <lineage>
        <taxon>Bacteria</taxon>
        <taxon>Pseudomonadati</taxon>
        <taxon>Pseudomonadota</taxon>
        <taxon>Betaproteobacteria</taxon>
        <taxon>Burkholderiales</taxon>
        <taxon>Sphaerotilaceae</taxon>
        <taxon>Roseateles</taxon>
    </lineage>
</organism>
<dbReference type="Proteomes" id="UP000562027">
    <property type="component" value="Unassembled WGS sequence"/>
</dbReference>